<sequence length="475" mass="53941">MRMFEEKRKRKASRKVFVNIFLRVFFIIATTIGSNLSLHQPFQARYEKTVLLEITAVPGSRQNVHHDSSHVGPSEKTESAIKQDAKAFVAFKGNALLIARSEDSHHELNHSHKKDDSSCVSTSLPTQNIFLLNVPVGSFTRICNGCSTDGKNKTIDNGDDEQLLKQCLLPTGDQANVKTPMPIKVWPWLSKAFHKFSVVLYYSSHTKNEMNVVGFDSSSGMWKRMANNVSVTFEDNGSSGTYKSLHSPSIYVNDSEKRLYMYLHGHGWAEMASFLRNKDLQPNVYILEQILCSTPVYNPQDGFYYTMARIADEHGTILCRSPSLAGPFEEGPLLGLGLRHFDTILIEGIIYVFYSMMGDRPERILLASIDTTMTTNWTNWKLLPGPRILQPKYSYEHGNEAVVSTKEGPARRRHEVRDPRFLLHSKETANYHDGFSGMLFYVVQGEKGIAMANITVDLKSYHNSVRYRNQANRWK</sequence>
<keyword evidence="1" id="KW-1133">Transmembrane helix</keyword>
<gene>
    <name evidence="2" type="ORF">CTEN210_02736</name>
</gene>
<dbReference type="AlphaFoldDB" id="A0AAD3H0L9"/>
<feature type="transmembrane region" description="Helical" evidence="1">
    <location>
        <begin position="20"/>
        <end position="38"/>
    </location>
</feature>
<keyword evidence="1" id="KW-0812">Transmembrane</keyword>
<dbReference type="EMBL" id="BLLK01000022">
    <property type="protein sequence ID" value="GFH46262.1"/>
    <property type="molecule type" value="Genomic_DNA"/>
</dbReference>
<reference evidence="2 3" key="1">
    <citation type="journal article" date="2021" name="Sci. Rep.">
        <title>The genome of the diatom Chaetoceros tenuissimus carries an ancient integrated fragment of an extant virus.</title>
        <authorList>
            <person name="Hongo Y."/>
            <person name="Kimura K."/>
            <person name="Takaki Y."/>
            <person name="Yoshida Y."/>
            <person name="Baba S."/>
            <person name="Kobayashi G."/>
            <person name="Nagasaki K."/>
            <person name="Hano T."/>
            <person name="Tomaru Y."/>
        </authorList>
    </citation>
    <scope>NUCLEOTIDE SEQUENCE [LARGE SCALE GENOMIC DNA]</scope>
    <source>
        <strain evidence="2 3">NIES-3715</strain>
    </source>
</reference>
<dbReference type="InterPro" id="IPR023296">
    <property type="entry name" value="Glyco_hydro_beta-prop_sf"/>
</dbReference>
<keyword evidence="3" id="KW-1185">Reference proteome</keyword>
<keyword evidence="1" id="KW-0472">Membrane</keyword>
<dbReference type="Proteomes" id="UP001054902">
    <property type="component" value="Unassembled WGS sequence"/>
</dbReference>
<dbReference type="SUPFAM" id="SSF75005">
    <property type="entry name" value="Arabinanase/levansucrase/invertase"/>
    <property type="match status" value="1"/>
</dbReference>
<organism evidence="2 3">
    <name type="scientific">Chaetoceros tenuissimus</name>
    <dbReference type="NCBI Taxonomy" id="426638"/>
    <lineage>
        <taxon>Eukaryota</taxon>
        <taxon>Sar</taxon>
        <taxon>Stramenopiles</taxon>
        <taxon>Ochrophyta</taxon>
        <taxon>Bacillariophyta</taxon>
        <taxon>Coscinodiscophyceae</taxon>
        <taxon>Chaetocerotophycidae</taxon>
        <taxon>Chaetocerotales</taxon>
        <taxon>Chaetocerotaceae</taxon>
        <taxon>Chaetoceros</taxon>
    </lineage>
</organism>
<accession>A0AAD3H0L9</accession>
<evidence type="ECO:0000256" key="1">
    <source>
        <dbReference type="SAM" id="Phobius"/>
    </source>
</evidence>
<comment type="caution">
    <text evidence="2">The sequence shown here is derived from an EMBL/GenBank/DDBJ whole genome shotgun (WGS) entry which is preliminary data.</text>
</comment>
<evidence type="ECO:0000313" key="3">
    <source>
        <dbReference type="Proteomes" id="UP001054902"/>
    </source>
</evidence>
<name>A0AAD3H0L9_9STRA</name>
<evidence type="ECO:0000313" key="2">
    <source>
        <dbReference type="EMBL" id="GFH46262.1"/>
    </source>
</evidence>
<proteinExistence type="predicted"/>
<protein>
    <submittedName>
        <fullName evidence="2">Uncharacterized protein</fullName>
    </submittedName>
</protein>